<evidence type="ECO:0000256" key="1">
    <source>
        <dbReference type="ARBA" id="ARBA00004424"/>
    </source>
</evidence>
<comment type="function">
    <text evidence="19">Involved in actively transporting phosphate into cells via Na(+) cotransport in the renal brush border membrane. The cotransport has a Na(+):Pi stoichiometry of 3:1 and is electrogenic.</text>
</comment>
<keyword evidence="4" id="KW-0813">Transport</keyword>
<dbReference type="InterPro" id="IPR003841">
    <property type="entry name" value="Na/Pi_transpt"/>
</dbReference>
<feature type="transmembrane region" description="Helical" evidence="22">
    <location>
        <begin position="452"/>
        <end position="478"/>
    </location>
</feature>
<evidence type="ECO:0000256" key="17">
    <source>
        <dbReference type="ARBA" id="ARBA00031850"/>
    </source>
</evidence>
<evidence type="ECO:0000256" key="12">
    <source>
        <dbReference type="ARBA" id="ARBA00023157"/>
    </source>
</evidence>
<gene>
    <name evidence="23" type="primary">Slc34a1</name>
    <name evidence="23" type="ORF">CHUBUR_R00422</name>
</gene>
<evidence type="ECO:0000256" key="9">
    <source>
        <dbReference type="ARBA" id="ARBA00022989"/>
    </source>
</evidence>
<dbReference type="GO" id="GO:0016324">
    <property type="term" value="C:apical plasma membrane"/>
    <property type="evidence" value="ECO:0007669"/>
    <property type="project" value="UniProtKB-SubCell"/>
</dbReference>
<dbReference type="PANTHER" id="PTHR10010">
    <property type="entry name" value="SOLUTE CARRIER FAMILY 34 SODIUM PHOSPHATE , MEMBER 2-RELATED"/>
    <property type="match status" value="1"/>
</dbReference>
<evidence type="ECO:0000256" key="22">
    <source>
        <dbReference type="SAM" id="Phobius"/>
    </source>
</evidence>
<keyword evidence="6" id="KW-0597">Phosphoprotein</keyword>
<keyword evidence="8" id="KW-0769">Symport</keyword>
<evidence type="ECO:0000256" key="6">
    <source>
        <dbReference type="ARBA" id="ARBA00022553"/>
    </source>
</evidence>
<evidence type="ECO:0000256" key="19">
    <source>
        <dbReference type="ARBA" id="ARBA00045420"/>
    </source>
</evidence>
<dbReference type="EMBL" id="VZRC01000133">
    <property type="protein sequence ID" value="NWS55471.1"/>
    <property type="molecule type" value="Genomic_DNA"/>
</dbReference>
<keyword evidence="14" id="KW-0915">Sodium</keyword>
<evidence type="ECO:0000313" key="23">
    <source>
        <dbReference type="EMBL" id="NWS55471.1"/>
    </source>
</evidence>
<dbReference type="AlphaFoldDB" id="A0A7K5GEN7"/>
<evidence type="ECO:0000256" key="13">
    <source>
        <dbReference type="ARBA" id="ARBA00023180"/>
    </source>
</evidence>
<feature type="transmembrane region" description="Helical" evidence="22">
    <location>
        <begin position="185"/>
        <end position="209"/>
    </location>
</feature>
<comment type="catalytic activity">
    <reaction evidence="18">
        <text>3 Na(+)(out) + phosphate(out) = 3 Na(+)(in) + phosphate(in)</text>
        <dbReference type="Rhea" id="RHEA:71255"/>
        <dbReference type="ChEBI" id="CHEBI:29101"/>
        <dbReference type="ChEBI" id="CHEBI:43474"/>
    </reaction>
    <physiologicalReaction direction="left-to-right" evidence="18">
        <dbReference type="Rhea" id="RHEA:71256"/>
    </physiologicalReaction>
</comment>
<dbReference type="PANTHER" id="PTHR10010:SF21">
    <property type="entry name" value="SODIUM-DEPENDENT PHOSPHATE TRANSPORT PROTEIN 2A"/>
    <property type="match status" value="1"/>
</dbReference>
<evidence type="ECO:0000256" key="5">
    <source>
        <dbReference type="ARBA" id="ARBA00022475"/>
    </source>
</evidence>
<evidence type="ECO:0000256" key="11">
    <source>
        <dbReference type="ARBA" id="ARBA00023136"/>
    </source>
</evidence>
<evidence type="ECO:0000256" key="8">
    <source>
        <dbReference type="ARBA" id="ARBA00022847"/>
    </source>
</evidence>
<keyword evidence="9 22" id="KW-1133">Transmembrane helix</keyword>
<evidence type="ECO:0000256" key="21">
    <source>
        <dbReference type="SAM" id="MobiDB-lite"/>
    </source>
</evidence>
<dbReference type="NCBIfam" id="NF037997">
    <property type="entry name" value="Na_Pi_symport"/>
    <property type="match status" value="2"/>
</dbReference>
<keyword evidence="24" id="KW-1185">Reference proteome</keyword>
<keyword evidence="7 22" id="KW-0812">Transmembrane</keyword>
<evidence type="ECO:0000256" key="15">
    <source>
        <dbReference type="ARBA" id="ARBA00029614"/>
    </source>
</evidence>
<feature type="transmembrane region" description="Helical" evidence="22">
    <location>
        <begin position="221"/>
        <end position="243"/>
    </location>
</feature>
<comment type="similarity">
    <text evidence="2">Belongs to the SLC34A transporter family.</text>
</comment>
<dbReference type="Pfam" id="PF02690">
    <property type="entry name" value="Na_Pi_cotrans"/>
    <property type="match status" value="2"/>
</dbReference>
<evidence type="ECO:0000256" key="14">
    <source>
        <dbReference type="ARBA" id="ARBA00023201"/>
    </source>
</evidence>
<comment type="subunit">
    <text evidence="20">Interacts via its C-terminal region with NHERF4. Interacts with NHERF1. Interacts with TMEM174; regulates SLC34A1 internalization by PTH and FGF23.</text>
</comment>
<keyword evidence="11 22" id="KW-0472">Membrane</keyword>
<dbReference type="GO" id="GO:0005436">
    <property type="term" value="F:sodium:phosphate symporter activity"/>
    <property type="evidence" value="ECO:0007669"/>
    <property type="project" value="InterPro"/>
</dbReference>
<protein>
    <recommendedName>
        <fullName evidence="3">Sodium-dependent phosphate transport protein 2A</fullName>
    </recommendedName>
    <alternativeName>
        <fullName evidence="17">Na(+)-dependent phosphate cotransporter 2A</fullName>
    </alternativeName>
    <alternativeName>
        <fullName evidence="15">Sodium/phosphate cotransporter 2A</fullName>
    </alternativeName>
    <alternativeName>
        <fullName evidence="16">Solute carrier family 34 member 1</fullName>
    </alternativeName>
</protein>
<dbReference type="GO" id="GO:0005903">
    <property type="term" value="C:brush border"/>
    <property type="evidence" value="ECO:0007669"/>
    <property type="project" value="TreeGrafter"/>
</dbReference>
<evidence type="ECO:0000256" key="10">
    <source>
        <dbReference type="ARBA" id="ARBA00023065"/>
    </source>
</evidence>
<feature type="compositionally biased region" description="Basic and acidic residues" evidence="21">
    <location>
        <begin position="657"/>
        <end position="672"/>
    </location>
</feature>
<dbReference type="OrthoDB" id="76259at2759"/>
<evidence type="ECO:0000313" key="24">
    <source>
        <dbReference type="Proteomes" id="UP000541181"/>
    </source>
</evidence>
<feature type="region of interest" description="Disordered" evidence="21">
    <location>
        <begin position="657"/>
        <end position="705"/>
    </location>
</feature>
<accession>A0A7K5GEN7</accession>
<evidence type="ECO:0000256" key="2">
    <source>
        <dbReference type="ARBA" id="ARBA00005808"/>
    </source>
</evidence>
<feature type="transmembrane region" description="Helical" evidence="22">
    <location>
        <begin position="560"/>
        <end position="583"/>
    </location>
</feature>
<keyword evidence="14" id="KW-0739">Sodium transport</keyword>
<evidence type="ECO:0000256" key="4">
    <source>
        <dbReference type="ARBA" id="ARBA00022448"/>
    </source>
</evidence>
<proteinExistence type="inferred from homology"/>
<organism evidence="23 24">
    <name type="scientific">Chunga burmeisteri</name>
    <name type="common">Black-legged seriema</name>
    <dbReference type="NCBI Taxonomy" id="1352770"/>
    <lineage>
        <taxon>Eukaryota</taxon>
        <taxon>Metazoa</taxon>
        <taxon>Chordata</taxon>
        <taxon>Craniata</taxon>
        <taxon>Vertebrata</taxon>
        <taxon>Euteleostomi</taxon>
        <taxon>Archelosauria</taxon>
        <taxon>Archosauria</taxon>
        <taxon>Dinosauria</taxon>
        <taxon>Saurischia</taxon>
        <taxon>Theropoda</taxon>
        <taxon>Coelurosauria</taxon>
        <taxon>Aves</taxon>
        <taxon>Neognathae</taxon>
        <taxon>Neoaves</taxon>
        <taxon>Telluraves</taxon>
        <taxon>Australaves</taxon>
        <taxon>Cariamiformes</taxon>
        <taxon>Cariamidae</taxon>
        <taxon>Chunga</taxon>
    </lineage>
</organism>
<evidence type="ECO:0000256" key="20">
    <source>
        <dbReference type="ARBA" id="ARBA00046944"/>
    </source>
</evidence>
<feature type="compositionally biased region" description="Pro residues" evidence="21">
    <location>
        <begin position="695"/>
        <end position="705"/>
    </location>
</feature>
<evidence type="ECO:0000256" key="18">
    <source>
        <dbReference type="ARBA" id="ARBA00034042"/>
    </source>
</evidence>
<dbReference type="GO" id="GO:0031982">
    <property type="term" value="C:vesicle"/>
    <property type="evidence" value="ECO:0007669"/>
    <property type="project" value="TreeGrafter"/>
</dbReference>
<comment type="caution">
    <text evidence="23">The sequence shown here is derived from an EMBL/GenBank/DDBJ whole genome shotgun (WGS) entry which is preliminary data.</text>
</comment>
<dbReference type="NCBIfam" id="TIGR01013">
    <property type="entry name" value="2a58"/>
    <property type="match status" value="1"/>
</dbReference>
<feature type="non-terminal residue" evidence="23">
    <location>
        <position position="1"/>
    </location>
</feature>
<comment type="subcellular location">
    <subcellularLocation>
        <location evidence="1">Apical cell membrane</location>
        <topology evidence="1">Multi-pass membrane protein</topology>
    </subcellularLocation>
</comment>
<name>A0A7K5GEN7_9AVES</name>
<evidence type="ECO:0000256" key="7">
    <source>
        <dbReference type="ARBA" id="ARBA00022692"/>
    </source>
</evidence>
<feature type="transmembrane region" description="Helical" evidence="22">
    <location>
        <begin position="397"/>
        <end position="419"/>
    </location>
</feature>
<keyword evidence="13" id="KW-0325">Glycoprotein</keyword>
<keyword evidence="5" id="KW-1003">Cell membrane</keyword>
<feature type="transmembrane region" description="Helical" evidence="22">
    <location>
        <begin position="589"/>
        <end position="610"/>
    </location>
</feature>
<evidence type="ECO:0000256" key="16">
    <source>
        <dbReference type="ARBA" id="ARBA00029764"/>
    </source>
</evidence>
<dbReference type="GO" id="GO:0030643">
    <property type="term" value="P:intracellular phosphate ion homeostasis"/>
    <property type="evidence" value="ECO:0007669"/>
    <property type="project" value="TreeGrafter"/>
</dbReference>
<evidence type="ECO:0000256" key="3">
    <source>
        <dbReference type="ARBA" id="ARBA00020021"/>
    </source>
</evidence>
<dbReference type="GO" id="GO:0044341">
    <property type="term" value="P:sodium-dependent phosphate transport"/>
    <property type="evidence" value="ECO:0007669"/>
    <property type="project" value="InterPro"/>
</dbReference>
<feature type="transmembrane region" description="Helical" evidence="22">
    <location>
        <begin position="490"/>
        <end position="510"/>
    </location>
</feature>
<sequence length="705" mass="75732">SAGAMLPYRRESPALPRCPVRGGRVVHGPQFAYCPSPQALHRLPGAHTCPFTVSAVPCPDHGFPCPGSPGRLGEGRERYELDALPWQGPRLGLDELQKPELGCWTRVQSICVSLLKVPLMFGFLYLFVCSLDVLSSAFQLAGGRVAGAPGQLVAPTVPAPCHSRSLAGKVAGDIFKDNAILSNPVAGLVVGILVTVLVQSSSTSTSIIVSMVSSGLLEVRSAIPIIMGSNIGTSVTNTIVALMQAGDRSEFKRAFAGATVHDCFNWLSVLVLLPLEVVSGYLHHVTHLVVATFNIRSGKDAPDLLKIITEPFTKLIIQLDKSVITGIATGDESLRNRSLIRVWCGPAPPQTATVGLAPSPNCTAPGHCSTKGIESLHNVTRQKCEWHLFTDTPLPDLAVGLVLLAGSLVVLCTCLILLVKLLNSLLKGQVAKAIQKVINTDLPHPLSWLTGYFAMVVGAGMTFVVQSSSVFTSAITPLIGLGVISIERAYPLTLGSNIGTTTTAILAALASPGDKLASSFQIALCHFFFNISGILLWYPLPFTRLPIRMAKALGERTAKYRWFAVLYLIICFLLLPSLIFGISMAGWRALVGVGTPFLGLLFFVGLVNALQARSPGRLPKWLQTWDFLPAWMHSLQPLDRLITRATLCCTDHCRSPEGWEEREGPPHDKARLGLDNPALSYPEEMPSPVVRVGSPRPPPHGATRL</sequence>
<reference evidence="23 24" key="1">
    <citation type="submission" date="2019-09" db="EMBL/GenBank/DDBJ databases">
        <title>Bird 10,000 Genomes (B10K) Project - Family phase.</title>
        <authorList>
            <person name="Zhang G."/>
        </authorList>
    </citation>
    <scope>NUCLEOTIDE SEQUENCE [LARGE SCALE GENOMIC DNA]</scope>
    <source>
        <strain evidence="23">B10K-CU-031-22</strain>
    </source>
</reference>
<dbReference type="Proteomes" id="UP000541181">
    <property type="component" value="Unassembled WGS sequence"/>
</dbReference>
<feature type="non-terminal residue" evidence="23">
    <location>
        <position position="705"/>
    </location>
</feature>
<feature type="transmembrane region" description="Helical" evidence="22">
    <location>
        <begin position="516"/>
        <end position="540"/>
    </location>
</feature>
<keyword evidence="10" id="KW-0406">Ion transport</keyword>
<keyword evidence="12" id="KW-1015">Disulfide bond</keyword>